<evidence type="ECO:0000313" key="7">
    <source>
        <dbReference type="EMBL" id="KAJ8755541.1"/>
    </source>
</evidence>
<dbReference type="Proteomes" id="UP001159364">
    <property type="component" value="Linkage Group LG09"/>
</dbReference>
<keyword evidence="2" id="KW-0805">Transcription regulation</keyword>
<dbReference type="AlphaFoldDB" id="A0AAV8STC4"/>
<evidence type="ECO:0000259" key="6">
    <source>
        <dbReference type="SMART" id="SM01019"/>
    </source>
</evidence>
<gene>
    <name evidence="7" type="ORF">K2173_019339</name>
</gene>
<dbReference type="SUPFAM" id="SSF101936">
    <property type="entry name" value="DNA-binding pseudobarrel domain"/>
    <property type="match status" value="1"/>
</dbReference>
<dbReference type="GO" id="GO:0005634">
    <property type="term" value="C:nucleus"/>
    <property type="evidence" value="ECO:0007669"/>
    <property type="project" value="UniProtKB-SubCell"/>
</dbReference>
<keyword evidence="4" id="KW-0804">Transcription</keyword>
<sequence>MESIQVTANQERKYSEVNIENTNDYEIPFYDFMSKEPATLPSQLPTVVSSPPTGPNDVSVALPKTEQPRGSLKRWPELDKRIAHNLKRMRIYSREDLAEERKYGVSTKLTLCLNPWKITKTLLESDLGHLSRLLIATDAVKKHILPFMQDDDICKIESSRGVTVTVWDSDTKTSHSLVFKKWSTSNSYVFVGGWIKQFVKRRMLRLGDKIGFYWDSDNSKFNFSVLEHKFS</sequence>
<comment type="caution">
    <text evidence="7">The sequence shown here is derived from an EMBL/GenBank/DDBJ whole genome shotgun (WGS) entry which is preliminary data.</text>
</comment>
<comment type="subcellular location">
    <subcellularLocation>
        <location evidence="1">Nucleus</location>
    </subcellularLocation>
</comment>
<dbReference type="InterPro" id="IPR015300">
    <property type="entry name" value="DNA-bd_pseudobarrel_sf"/>
</dbReference>
<evidence type="ECO:0000256" key="4">
    <source>
        <dbReference type="ARBA" id="ARBA00023163"/>
    </source>
</evidence>
<dbReference type="GO" id="GO:0003677">
    <property type="term" value="F:DNA binding"/>
    <property type="evidence" value="ECO:0007669"/>
    <property type="project" value="UniProtKB-KW"/>
</dbReference>
<dbReference type="PANTHER" id="PTHR34269">
    <property type="entry name" value="TRANSCRIPTION FACTOR B3-DOMAIN FAMILY-RELATED"/>
    <property type="match status" value="1"/>
</dbReference>
<dbReference type="Gene3D" id="2.40.330.10">
    <property type="entry name" value="DNA-binding pseudobarrel domain"/>
    <property type="match status" value="1"/>
</dbReference>
<name>A0AAV8STC4_9ROSI</name>
<evidence type="ECO:0000256" key="3">
    <source>
        <dbReference type="ARBA" id="ARBA00023125"/>
    </source>
</evidence>
<dbReference type="SMART" id="SM01019">
    <property type="entry name" value="B3"/>
    <property type="match status" value="1"/>
</dbReference>
<keyword evidence="3" id="KW-0238">DNA-binding</keyword>
<dbReference type="InterPro" id="IPR003340">
    <property type="entry name" value="B3_DNA-bd"/>
</dbReference>
<feature type="domain" description="TF-B3" evidence="6">
    <location>
        <begin position="118"/>
        <end position="229"/>
    </location>
</feature>
<keyword evidence="8" id="KW-1185">Reference proteome</keyword>
<reference evidence="7 8" key="1">
    <citation type="submission" date="2021-09" db="EMBL/GenBank/DDBJ databases">
        <title>Genomic insights and catalytic innovation underlie evolution of tropane alkaloids biosynthesis.</title>
        <authorList>
            <person name="Wang Y.-J."/>
            <person name="Tian T."/>
            <person name="Huang J.-P."/>
            <person name="Huang S.-X."/>
        </authorList>
    </citation>
    <scope>NUCLEOTIDE SEQUENCE [LARGE SCALE GENOMIC DNA]</scope>
    <source>
        <strain evidence="7">KIB-2018</strain>
        <tissue evidence="7">Leaf</tissue>
    </source>
</reference>
<evidence type="ECO:0000313" key="8">
    <source>
        <dbReference type="Proteomes" id="UP001159364"/>
    </source>
</evidence>
<dbReference type="CDD" id="cd10017">
    <property type="entry name" value="B3_DNA"/>
    <property type="match status" value="1"/>
</dbReference>
<evidence type="ECO:0000256" key="5">
    <source>
        <dbReference type="ARBA" id="ARBA00023242"/>
    </source>
</evidence>
<accession>A0AAV8STC4</accession>
<dbReference type="PANTHER" id="PTHR34269:SF11">
    <property type="entry name" value="B3 DOMAIN PROTEIN"/>
    <property type="match status" value="1"/>
</dbReference>
<proteinExistence type="predicted"/>
<dbReference type="Pfam" id="PF02362">
    <property type="entry name" value="B3"/>
    <property type="match status" value="1"/>
</dbReference>
<dbReference type="EMBL" id="JAIWQS010000009">
    <property type="protein sequence ID" value="KAJ8755541.1"/>
    <property type="molecule type" value="Genomic_DNA"/>
</dbReference>
<keyword evidence="5" id="KW-0539">Nucleus</keyword>
<evidence type="ECO:0000256" key="2">
    <source>
        <dbReference type="ARBA" id="ARBA00023015"/>
    </source>
</evidence>
<dbReference type="InterPro" id="IPR051442">
    <property type="entry name" value="B3_domain"/>
</dbReference>
<protein>
    <recommendedName>
        <fullName evidence="6">TF-B3 domain-containing protein</fullName>
    </recommendedName>
</protein>
<organism evidence="7 8">
    <name type="scientific">Erythroxylum novogranatense</name>
    <dbReference type="NCBI Taxonomy" id="1862640"/>
    <lineage>
        <taxon>Eukaryota</taxon>
        <taxon>Viridiplantae</taxon>
        <taxon>Streptophyta</taxon>
        <taxon>Embryophyta</taxon>
        <taxon>Tracheophyta</taxon>
        <taxon>Spermatophyta</taxon>
        <taxon>Magnoliopsida</taxon>
        <taxon>eudicotyledons</taxon>
        <taxon>Gunneridae</taxon>
        <taxon>Pentapetalae</taxon>
        <taxon>rosids</taxon>
        <taxon>fabids</taxon>
        <taxon>Malpighiales</taxon>
        <taxon>Erythroxylaceae</taxon>
        <taxon>Erythroxylum</taxon>
    </lineage>
</organism>
<evidence type="ECO:0000256" key="1">
    <source>
        <dbReference type="ARBA" id="ARBA00004123"/>
    </source>
</evidence>